<organism evidence="3 4">
    <name type="scientific">Reticulomyxa filosa</name>
    <dbReference type="NCBI Taxonomy" id="46433"/>
    <lineage>
        <taxon>Eukaryota</taxon>
        <taxon>Sar</taxon>
        <taxon>Rhizaria</taxon>
        <taxon>Retaria</taxon>
        <taxon>Foraminifera</taxon>
        <taxon>Monothalamids</taxon>
        <taxon>Reticulomyxidae</taxon>
        <taxon>Reticulomyxa</taxon>
    </lineage>
</organism>
<dbReference type="InterPro" id="IPR016024">
    <property type="entry name" value="ARM-type_fold"/>
</dbReference>
<reference evidence="3 4" key="1">
    <citation type="journal article" date="2013" name="Curr. Biol.">
        <title>The Genome of the Foraminiferan Reticulomyxa filosa.</title>
        <authorList>
            <person name="Glockner G."/>
            <person name="Hulsmann N."/>
            <person name="Schleicher M."/>
            <person name="Noegel A.A."/>
            <person name="Eichinger L."/>
            <person name="Gallinger C."/>
            <person name="Pawlowski J."/>
            <person name="Sierra R."/>
            <person name="Euteneuer U."/>
            <person name="Pillet L."/>
            <person name="Moustafa A."/>
            <person name="Platzer M."/>
            <person name="Groth M."/>
            <person name="Szafranski K."/>
            <person name="Schliwa M."/>
        </authorList>
    </citation>
    <scope>NUCLEOTIDE SEQUENCE [LARGE SCALE GENOMIC DNA]</scope>
</reference>
<evidence type="ECO:0000259" key="2">
    <source>
        <dbReference type="PROSITE" id="PS51366"/>
    </source>
</evidence>
<feature type="compositionally biased region" description="Acidic residues" evidence="1">
    <location>
        <begin position="49"/>
        <end position="58"/>
    </location>
</feature>
<name>X6N8B5_RETFI</name>
<accession>X6N8B5</accession>
<gene>
    <name evidence="3" type="ORF">RFI_14905</name>
</gene>
<evidence type="ECO:0000256" key="1">
    <source>
        <dbReference type="SAM" id="MobiDB-lite"/>
    </source>
</evidence>
<evidence type="ECO:0000313" key="3">
    <source>
        <dbReference type="EMBL" id="ETO22291.1"/>
    </source>
</evidence>
<dbReference type="PROSITE" id="PS51366">
    <property type="entry name" value="MI"/>
    <property type="match status" value="1"/>
</dbReference>
<feature type="domain" description="MI" evidence="2">
    <location>
        <begin position="152"/>
        <end position="277"/>
    </location>
</feature>
<feature type="compositionally biased region" description="Basic and acidic residues" evidence="1">
    <location>
        <begin position="97"/>
        <end position="117"/>
    </location>
</feature>
<dbReference type="Pfam" id="PF02847">
    <property type="entry name" value="MA3"/>
    <property type="match status" value="1"/>
</dbReference>
<dbReference type="SUPFAM" id="SSF48371">
    <property type="entry name" value="ARM repeat"/>
    <property type="match status" value="1"/>
</dbReference>
<protein>
    <recommendedName>
        <fullName evidence="2">MI domain-containing protein</fullName>
    </recommendedName>
</protein>
<sequence>MSKTEKTGNLCNFFFRFFVHRFEIFFVYVTASDKSKQTNKQKYLNDETVHDDEEDVDHYEESNPTGVDDKAGQGGAVEEEVEANVSEKVSMVTLNTKKSEENDNENKSGRETEDKNGTGKNTTEEDKEYDDYMVLDEEYQTQFRNNIESLSTFKYMIETLTRDFLTGEDVTEEVFMKEILACSVPQFHNQVPKMLLFVTISAGEESTYAIVRQLLDNLCAKKIVTELQLLSAFRRLFHRVNEMVLSNPKAYDALVEFGEYCVDKGHLESSHLKDLVRQTEFARNNERVSRLKKHVKRIIEEYFSSADIEDAIKSVKFTMI</sequence>
<dbReference type="Gene3D" id="1.25.40.180">
    <property type="match status" value="1"/>
</dbReference>
<dbReference type="InterPro" id="IPR003891">
    <property type="entry name" value="Initiation_fac_eIF4g_MI"/>
</dbReference>
<dbReference type="AlphaFoldDB" id="X6N8B5"/>
<proteinExistence type="predicted"/>
<comment type="caution">
    <text evidence="3">The sequence shown here is derived from an EMBL/GenBank/DDBJ whole genome shotgun (WGS) entry which is preliminary data.</text>
</comment>
<dbReference type="Proteomes" id="UP000023152">
    <property type="component" value="Unassembled WGS sequence"/>
</dbReference>
<keyword evidence="4" id="KW-1185">Reference proteome</keyword>
<evidence type="ECO:0000313" key="4">
    <source>
        <dbReference type="Proteomes" id="UP000023152"/>
    </source>
</evidence>
<feature type="non-terminal residue" evidence="3">
    <location>
        <position position="320"/>
    </location>
</feature>
<feature type="region of interest" description="Disordered" evidence="1">
    <location>
        <begin position="37"/>
        <end position="128"/>
    </location>
</feature>
<dbReference type="EMBL" id="ASPP01010856">
    <property type="protein sequence ID" value="ETO22291.1"/>
    <property type="molecule type" value="Genomic_DNA"/>
</dbReference>